<reference evidence="3" key="1">
    <citation type="journal article" date="2023" name="ISME J.">
        <title>Emergence of putative energy parasites within Clostridia revealed by genome analysis of a novel endosymbiotic clade.</title>
        <authorList>
            <person name="Takahashi K."/>
            <person name="Kuwahara H."/>
            <person name="Horikawa Y."/>
            <person name="Izawa K."/>
            <person name="Kato D."/>
            <person name="Inagaki T."/>
            <person name="Yuki M."/>
            <person name="Ohkuma M."/>
            <person name="Hongoh Y."/>
        </authorList>
    </citation>
    <scope>NUCLEOTIDE SEQUENCE</scope>
    <source>
        <strain evidence="3">RsTa-C01</strain>
    </source>
</reference>
<dbReference type="SUPFAM" id="SSF103486">
    <property type="entry name" value="V-type ATP synthase subunit C"/>
    <property type="match status" value="1"/>
</dbReference>
<dbReference type="InterPro" id="IPR044911">
    <property type="entry name" value="V-type_ATPase_csu/dsu_dom_3"/>
</dbReference>
<gene>
    <name evidence="3" type="ORF">RsTaC01_0888</name>
</gene>
<dbReference type="InterPro" id="IPR050873">
    <property type="entry name" value="V-ATPase_V0D/AC39_subunit"/>
</dbReference>
<dbReference type="Gene3D" id="1.10.132.50">
    <property type="entry name" value="ATP synthase (C/AC39) subunit, domain 3"/>
    <property type="match status" value="3"/>
</dbReference>
<keyword evidence="2" id="KW-0406">Ion transport</keyword>
<accession>A0AA48I3A2</accession>
<dbReference type="InterPro" id="IPR036079">
    <property type="entry name" value="ATPase_csu/dsu_sf"/>
</dbReference>
<dbReference type="KEGG" id="ptrh:RsTaC01_0888"/>
<evidence type="ECO:0000256" key="2">
    <source>
        <dbReference type="ARBA" id="ARBA00023065"/>
    </source>
</evidence>
<proteinExistence type="predicted"/>
<dbReference type="AlphaFoldDB" id="A0AA48I3A2"/>
<dbReference type="PANTHER" id="PTHR38682">
    <property type="entry name" value="V-TYPE ATP SYNTHASE SUBUNIT C"/>
    <property type="match status" value="1"/>
</dbReference>
<name>A0AA48I3A2_9FIRM</name>
<evidence type="ECO:0000256" key="1">
    <source>
        <dbReference type="ARBA" id="ARBA00022448"/>
    </source>
</evidence>
<sequence>MCYFASKAVLSKVRALYGKRLTNLNYKNLISCNTIEEIIEYLKTKTNYSYILGNIDRESLNRIVLERLLKKELLYFFDVLSRYDLASGENFFSYMIIKTEIQEIMYFLTLLLADKTENLVYNLPSFFSKHTKINFAKFSKINNFSGFLDLIKKTCYYKLLKRFEIEDLDLNIVETILYTYLYDMTFGIIRKYLKSSAKKELLDLFNVYIDLMNIVRIFRAKKYYNLEEKSILRLMFPFGNLGSKCLREFIETEDSNEFEKKLKESKIGKKWFKENFENNIDKIPKKIRFKKSIHNIRFSMSSPVVLMSYVFLKEIEITNIINIIESVKYKLPKKDIYDNLIYNL</sequence>
<dbReference type="Proteomes" id="UP001335720">
    <property type="component" value="Chromosome"/>
</dbReference>
<protein>
    <submittedName>
        <fullName evidence="3">V-type ATPase subunit</fullName>
    </submittedName>
</protein>
<dbReference type="GO" id="GO:0046961">
    <property type="term" value="F:proton-transporting ATPase activity, rotational mechanism"/>
    <property type="evidence" value="ECO:0007669"/>
    <property type="project" value="InterPro"/>
</dbReference>
<dbReference type="Pfam" id="PF01992">
    <property type="entry name" value="vATP-synt_AC39"/>
    <property type="match status" value="1"/>
</dbReference>
<organism evidence="3">
    <name type="scientific">Candidatus Paraimprobicoccus trichonymphae</name>
    <dbReference type="NCBI Taxonomy" id="3033793"/>
    <lineage>
        <taxon>Bacteria</taxon>
        <taxon>Bacillati</taxon>
        <taxon>Bacillota</taxon>
        <taxon>Clostridia</taxon>
        <taxon>Candidatus Paraimprobicoccus</taxon>
    </lineage>
</organism>
<dbReference type="EMBL" id="AP027925">
    <property type="protein sequence ID" value="BED92957.1"/>
    <property type="molecule type" value="Genomic_DNA"/>
</dbReference>
<keyword evidence="1" id="KW-0813">Transport</keyword>
<dbReference type="PANTHER" id="PTHR38682:SF1">
    <property type="entry name" value="V-TYPE ATP SYNTHASE SUBUNIT C"/>
    <property type="match status" value="1"/>
</dbReference>
<dbReference type="InterPro" id="IPR002843">
    <property type="entry name" value="ATPase_V0-cplx_csu/dsu"/>
</dbReference>
<evidence type="ECO:0000313" key="3">
    <source>
        <dbReference type="EMBL" id="BED92957.1"/>
    </source>
</evidence>